<evidence type="ECO:0000313" key="7">
    <source>
        <dbReference type="EMBL" id="QGH60777.1"/>
    </source>
</evidence>
<dbReference type="Gene3D" id="1.10.150.130">
    <property type="match status" value="1"/>
</dbReference>
<dbReference type="GO" id="GO:0015074">
    <property type="term" value="P:DNA integration"/>
    <property type="evidence" value="ECO:0007669"/>
    <property type="project" value="UniProtKB-KW"/>
</dbReference>
<dbReference type="InterPro" id="IPR013762">
    <property type="entry name" value="Integrase-like_cat_sf"/>
</dbReference>
<dbReference type="GO" id="GO:0003677">
    <property type="term" value="F:DNA binding"/>
    <property type="evidence" value="ECO:0007669"/>
    <property type="project" value="UniProtKB-UniRule"/>
</dbReference>
<dbReference type="Pfam" id="PF00589">
    <property type="entry name" value="Phage_integrase"/>
    <property type="match status" value="1"/>
</dbReference>
<feature type="domain" description="Core-binding (CB)" evidence="6">
    <location>
        <begin position="59"/>
        <end position="138"/>
    </location>
</feature>
<evidence type="ECO:0000313" key="8">
    <source>
        <dbReference type="Proteomes" id="UP000381260"/>
    </source>
</evidence>
<dbReference type="InterPro" id="IPR050090">
    <property type="entry name" value="Tyrosine_recombinase_XerCD"/>
</dbReference>
<organism evidence="7 8">
    <name type="scientific">Serratia proteamaculans</name>
    <dbReference type="NCBI Taxonomy" id="28151"/>
    <lineage>
        <taxon>Bacteria</taxon>
        <taxon>Pseudomonadati</taxon>
        <taxon>Pseudomonadota</taxon>
        <taxon>Gammaproteobacteria</taxon>
        <taxon>Enterobacterales</taxon>
        <taxon>Yersiniaceae</taxon>
        <taxon>Serratia</taxon>
    </lineage>
</organism>
<dbReference type="AlphaFoldDB" id="A0A5Q2V5M8"/>
<dbReference type="GO" id="GO:0006310">
    <property type="term" value="P:DNA recombination"/>
    <property type="evidence" value="ECO:0007669"/>
    <property type="project" value="UniProtKB-KW"/>
</dbReference>
<feature type="domain" description="Tyr recombinase" evidence="5">
    <location>
        <begin position="160"/>
        <end position="316"/>
    </location>
</feature>
<dbReference type="EMBL" id="CP045913">
    <property type="protein sequence ID" value="QGH60777.1"/>
    <property type="molecule type" value="Genomic_DNA"/>
</dbReference>
<dbReference type="Pfam" id="PF24624">
    <property type="entry name" value="Int_N"/>
    <property type="match status" value="1"/>
</dbReference>
<dbReference type="PANTHER" id="PTHR30349">
    <property type="entry name" value="PHAGE INTEGRASE-RELATED"/>
    <property type="match status" value="1"/>
</dbReference>
<protein>
    <submittedName>
        <fullName evidence="7">Tyrosine-type recombinase/integrase</fullName>
    </submittedName>
</protein>
<evidence type="ECO:0000256" key="1">
    <source>
        <dbReference type="ARBA" id="ARBA00022908"/>
    </source>
</evidence>
<dbReference type="PROSITE" id="PS51900">
    <property type="entry name" value="CB"/>
    <property type="match status" value="1"/>
</dbReference>
<evidence type="ECO:0000259" key="5">
    <source>
        <dbReference type="PROSITE" id="PS51898"/>
    </source>
</evidence>
<gene>
    <name evidence="7" type="ORF">GHV41_07930</name>
</gene>
<dbReference type="PROSITE" id="PS51898">
    <property type="entry name" value="TYR_RECOMBINASE"/>
    <property type="match status" value="1"/>
</dbReference>
<name>A0A5Q2V5M8_SERPR</name>
<accession>A0A5Q2V5M8</accession>
<reference evidence="7 8" key="1">
    <citation type="submission" date="2019-11" db="EMBL/GenBank/DDBJ databases">
        <title>The Phosphoenolpyruvate Phosphotransferase System Regulates Serratia proteamaculans 336X Biofilm Formation and Wheat Roots colonization.</title>
        <authorList>
            <person name="Liu F."/>
        </authorList>
    </citation>
    <scope>NUCLEOTIDE SEQUENCE [LARGE SCALE GENOMIC DNA]</scope>
    <source>
        <strain evidence="7 8">336X</strain>
    </source>
</reference>
<evidence type="ECO:0000259" key="6">
    <source>
        <dbReference type="PROSITE" id="PS51900"/>
    </source>
</evidence>
<dbReference type="InterPro" id="IPR002104">
    <property type="entry name" value="Integrase_catalytic"/>
</dbReference>
<dbReference type="PANTHER" id="PTHR30349:SF93">
    <property type="entry name" value="FELS-2 PROPHAGE PROTEIN"/>
    <property type="match status" value="1"/>
</dbReference>
<dbReference type="InterPro" id="IPR057084">
    <property type="entry name" value="Int_N"/>
</dbReference>
<dbReference type="SUPFAM" id="SSF56349">
    <property type="entry name" value="DNA breaking-rejoining enzymes"/>
    <property type="match status" value="1"/>
</dbReference>
<proteinExistence type="predicted"/>
<keyword evidence="3" id="KW-0233">DNA recombination</keyword>
<keyword evidence="2 4" id="KW-0238">DNA-binding</keyword>
<keyword evidence="1" id="KW-0229">DNA integration</keyword>
<evidence type="ECO:0000256" key="3">
    <source>
        <dbReference type="ARBA" id="ARBA00023172"/>
    </source>
</evidence>
<evidence type="ECO:0000256" key="2">
    <source>
        <dbReference type="ARBA" id="ARBA00023125"/>
    </source>
</evidence>
<dbReference type="Proteomes" id="UP000381260">
    <property type="component" value="Chromosome"/>
</dbReference>
<dbReference type="Gene3D" id="1.10.443.10">
    <property type="entry name" value="Intergrase catalytic core"/>
    <property type="match status" value="1"/>
</dbReference>
<dbReference type="InterPro" id="IPR011010">
    <property type="entry name" value="DNA_brk_join_enz"/>
</dbReference>
<dbReference type="InterPro" id="IPR010998">
    <property type="entry name" value="Integrase_recombinase_N"/>
</dbReference>
<dbReference type="InterPro" id="IPR044068">
    <property type="entry name" value="CB"/>
</dbReference>
<evidence type="ECO:0000256" key="4">
    <source>
        <dbReference type="PROSITE-ProRule" id="PRU01248"/>
    </source>
</evidence>
<dbReference type="CDD" id="cd00796">
    <property type="entry name" value="INT_Rci_Hp1_C"/>
    <property type="match status" value="1"/>
</dbReference>
<sequence length="333" mass="38443">MSIKKLDDGQYQVDIRPQGSAGRRIRKRFSKKAEALAYEKYVLVNFHDKDWVDKPADKRPLSELIELWWVYGGRNKKHGEIYRGKLNKIYRDMGHPRAYMLTRKFLMEYRSRRLQEGAQATTVNREFCYLSGMFSLLQDAEEFHSDNPIHSLKKLKPKNTEMSFLADAEIKSLLSVMTDDDLRVAVLCLNTGARWGEASDLKAEQVIGNRVTFVETKNSKKRSVPISQEVADMIMRKKTGRLFEANYTRFRKILKEIKPDLPKGQATHVLRHTFATHFMINGGNLITLQRILGHATIQQTMTYAHFAPDYLSDAITLNPLRGMSIYCPPVRVV</sequence>
<dbReference type="RefSeq" id="WP_153858186.1">
    <property type="nucleotide sequence ID" value="NZ_CP045913.1"/>
</dbReference>